<organism evidence="2 3">
    <name type="scientific">Larkinella knui</name>
    <dbReference type="NCBI Taxonomy" id="2025310"/>
    <lineage>
        <taxon>Bacteria</taxon>
        <taxon>Pseudomonadati</taxon>
        <taxon>Bacteroidota</taxon>
        <taxon>Cytophagia</taxon>
        <taxon>Cytophagales</taxon>
        <taxon>Spirosomataceae</taxon>
        <taxon>Larkinella</taxon>
    </lineage>
</organism>
<keyword evidence="3" id="KW-1185">Reference proteome</keyword>
<protein>
    <submittedName>
        <fullName evidence="2">Gliding motility-associated C-terminal domain-containing protein</fullName>
    </submittedName>
</protein>
<gene>
    <name evidence="2" type="ORF">EHT87_07275</name>
</gene>
<dbReference type="RefSeq" id="WP_124905289.1">
    <property type="nucleotide sequence ID" value="NZ_RQJP01000001.1"/>
</dbReference>
<reference evidence="2 3" key="1">
    <citation type="submission" date="2018-11" db="EMBL/GenBank/DDBJ databases">
        <authorList>
            <person name="Zhou Z."/>
            <person name="Wang G."/>
        </authorList>
    </citation>
    <scope>NUCLEOTIDE SEQUENCE [LARGE SCALE GENOMIC DNA]</scope>
    <source>
        <strain evidence="2 3">KCTC42998</strain>
    </source>
</reference>
<name>A0A3P1CYJ6_9BACT</name>
<feature type="chain" id="PRO_5018080585" evidence="1">
    <location>
        <begin position="28"/>
        <end position="394"/>
    </location>
</feature>
<feature type="signal peptide" evidence="1">
    <location>
        <begin position="1"/>
        <end position="27"/>
    </location>
</feature>
<dbReference type="Proteomes" id="UP000274271">
    <property type="component" value="Unassembled WGS sequence"/>
</dbReference>
<evidence type="ECO:0000313" key="2">
    <source>
        <dbReference type="EMBL" id="RRB18066.1"/>
    </source>
</evidence>
<comment type="caution">
    <text evidence="2">The sequence shown here is derived from an EMBL/GenBank/DDBJ whole genome shotgun (WGS) entry which is preliminary data.</text>
</comment>
<dbReference type="Pfam" id="PF13585">
    <property type="entry name" value="CHU_C"/>
    <property type="match status" value="1"/>
</dbReference>
<dbReference type="NCBIfam" id="TIGR04131">
    <property type="entry name" value="Bac_Flav_CTERM"/>
    <property type="match status" value="1"/>
</dbReference>
<evidence type="ECO:0000313" key="3">
    <source>
        <dbReference type="Proteomes" id="UP000274271"/>
    </source>
</evidence>
<keyword evidence="1" id="KW-0732">Signal</keyword>
<dbReference type="AlphaFoldDB" id="A0A3P1CYJ6"/>
<dbReference type="InterPro" id="IPR026341">
    <property type="entry name" value="T9SS_type_B"/>
</dbReference>
<proteinExistence type="predicted"/>
<evidence type="ECO:0000256" key="1">
    <source>
        <dbReference type="SAM" id="SignalP"/>
    </source>
</evidence>
<accession>A0A3P1CYJ6</accession>
<dbReference type="EMBL" id="RQJP01000001">
    <property type="protein sequence ID" value="RRB18066.1"/>
    <property type="molecule type" value="Genomic_DNA"/>
</dbReference>
<dbReference type="OrthoDB" id="631648at2"/>
<sequence length="394" mass="42980">MNLARTAPHFSGILLFFLFFSFSISQAQTDQCAPAGQFTGSLQVDLGVGCLPLKVKASSGLRDATNIRYVFDYQGGTVKESDLTRDPVFTYRKPGLFRILQYSEQAGRQLRACAIIQVYDTLQPEVVLTGCLTKVTLSIPKAAEYQYDWYSIDWGDGSQERLAGGAAPSVSHTYSTATQRVISVRGLHLYGNCGGTTRVAFRPDTQASAPVIDQVRAISANAIDLSIRNSNGNRFYIEQRVPGGAYVRTTTRPETTNPVIRVTADTTTAVCFRLVLADTCLQATPSAEVCYAPPKPPDPVPVADSTVFMPDAFSPNADGINDRFQLQGLLSGTARLTVYNRWGEVVFFTTDVLTGWDGKQKDQAVPPGSYSYLLDVEKPGGNRIQKRGAVLVMK</sequence>